<comment type="caution">
    <text evidence="1">The sequence shown here is derived from an EMBL/GenBank/DDBJ whole genome shotgun (WGS) entry which is preliminary data.</text>
</comment>
<proteinExistence type="predicted"/>
<sequence length="70" mass="8269">MTIVSQDFPDSWNQKEKWYGTEYKVEKIPGDFLAGMREAFESKSRPAELHLSHKNEFIPTRPEVEKKDIK</sequence>
<evidence type="ECO:0000313" key="2">
    <source>
        <dbReference type="Proteomes" id="UP000293547"/>
    </source>
</evidence>
<dbReference type="EMBL" id="PDWZ02000014">
    <property type="protein sequence ID" value="KAB2100030.1"/>
    <property type="molecule type" value="Genomic_DNA"/>
</dbReference>
<gene>
    <name evidence="1" type="ORF">AG0111_0g11799</name>
</gene>
<reference evidence="1 2" key="1">
    <citation type="journal article" date="2019" name="bioRxiv">
        <title>Genomics, evolutionary history and diagnostics of the Alternaria alternata species group including apple and Asian pear pathotypes.</title>
        <authorList>
            <person name="Armitage A.D."/>
            <person name="Cockerton H.M."/>
            <person name="Sreenivasaprasad S."/>
            <person name="Woodhall J.W."/>
            <person name="Lane C.R."/>
            <person name="Harrison R.J."/>
            <person name="Clarkson J.P."/>
        </authorList>
    </citation>
    <scope>NUCLEOTIDE SEQUENCE [LARGE SCALE GENOMIC DNA]</scope>
    <source>
        <strain evidence="1 2">FERA 650</strain>
    </source>
</reference>
<name>A0ACB6F6M4_9PLEO</name>
<keyword evidence="2" id="KW-1185">Reference proteome</keyword>
<protein>
    <submittedName>
        <fullName evidence="1">Uncharacterized protein</fullName>
    </submittedName>
</protein>
<organism evidence="1 2">
    <name type="scientific">Alternaria gaisen</name>
    <dbReference type="NCBI Taxonomy" id="167740"/>
    <lineage>
        <taxon>Eukaryota</taxon>
        <taxon>Fungi</taxon>
        <taxon>Dikarya</taxon>
        <taxon>Ascomycota</taxon>
        <taxon>Pezizomycotina</taxon>
        <taxon>Dothideomycetes</taxon>
        <taxon>Pleosporomycetidae</taxon>
        <taxon>Pleosporales</taxon>
        <taxon>Pleosporineae</taxon>
        <taxon>Pleosporaceae</taxon>
        <taxon>Alternaria</taxon>
        <taxon>Alternaria sect. Alternaria</taxon>
    </lineage>
</organism>
<accession>A0ACB6F6M4</accession>
<dbReference type="Proteomes" id="UP000293547">
    <property type="component" value="Unassembled WGS sequence"/>
</dbReference>
<evidence type="ECO:0000313" key="1">
    <source>
        <dbReference type="EMBL" id="KAB2100030.1"/>
    </source>
</evidence>